<comment type="similarity">
    <text evidence="15 17">Belongs to the cation transport ATPase (P-type) (TC 3.A.3) family.</text>
</comment>
<dbReference type="EC" id="7.2.2.10" evidence="17"/>
<keyword evidence="9 17" id="KW-0067">ATP-binding</keyword>
<feature type="transmembrane region" description="Helical" evidence="17">
    <location>
        <begin position="314"/>
        <end position="335"/>
    </location>
</feature>
<gene>
    <name evidence="20" type="primary">PMC1_1</name>
    <name evidence="20" type="ORF">GGI19_000723</name>
</gene>
<feature type="transmembrane region" description="Helical" evidence="17">
    <location>
        <begin position="809"/>
        <end position="828"/>
    </location>
</feature>
<dbReference type="SUPFAM" id="SSF81665">
    <property type="entry name" value="Calcium ATPase, transmembrane domain M"/>
    <property type="match status" value="1"/>
</dbReference>
<dbReference type="InterPro" id="IPR018303">
    <property type="entry name" value="ATPase_P-typ_P_site"/>
</dbReference>
<keyword evidence="13 17" id="KW-0406">Ion transport</keyword>
<feature type="region of interest" description="Disordered" evidence="18">
    <location>
        <begin position="1190"/>
        <end position="1230"/>
    </location>
</feature>
<feature type="transmembrane region" description="Helical" evidence="17">
    <location>
        <begin position="779"/>
        <end position="797"/>
    </location>
</feature>
<keyword evidence="3" id="KW-0926">Vacuole</keyword>
<feature type="compositionally biased region" description="Low complexity" evidence="18">
    <location>
        <begin position="1199"/>
        <end position="1210"/>
    </location>
</feature>
<dbReference type="Pfam" id="PF00122">
    <property type="entry name" value="E1-E2_ATPase"/>
    <property type="match status" value="1"/>
</dbReference>
<comment type="catalytic activity">
    <reaction evidence="16 17">
        <text>Ca(2+)(in) + ATP + H2O = Ca(2+)(out) + ADP + phosphate + H(+)</text>
        <dbReference type="Rhea" id="RHEA:18105"/>
        <dbReference type="ChEBI" id="CHEBI:15377"/>
        <dbReference type="ChEBI" id="CHEBI:15378"/>
        <dbReference type="ChEBI" id="CHEBI:29108"/>
        <dbReference type="ChEBI" id="CHEBI:30616"/>
        <dbReference type="ChEBI" id="CHEBI:43474"/>
        <dbReference type="ChEBI" id="CHEBI:456216"/>
        <dbReference type="EC" id="7.2.2.10"/>
    </reaction>
</comment>
<feature type="region of interest" description="Disordered" evidence="18">
    <location>
        <begin position="1243"/>
        <end position="1338"/>
    </location>
</feature>
<evidence type="ECO:0000313" key="20">
    <source>
        <dbReference type="EMBL" id="KAJ2756571.1"/>
    </source>
</evidence>
<dbReference type="FunFam" id="3.40.50.1000:FF:000018">
    <property type="entry name" value="Calcium-transporting ATPase"/>
    <property type="match status" value="1"/>
</dbReference>
<dbReference type="Proteomes" id="UP001140011">
    <property type="component" value="Unassembled WGS sequence"/>
</dbReference>
<dbReference type="SFLD" id="SFLDF00027">
    <property type="entry name" value="p-type_atpase"/>
    <property type="match status" value="1"/>
</dbReference>
<dbReference type="GO" id="GO:0003712">
    <property type="term" value="F:transcription coregulator activity"/>
    <property type="evidence" value="ECO:0007669"/>
    <property type="project" value="InterPro"/>
</dbReference>
<reference evidence="20" key="1">
    <citation type="submission" date="2022-07" db="EMBL/GenBank/DDBJ databases">
        <title>Phylogenomic reconstructions and comparative analyses of Kickxellomycotina fungi.</title>
        <authorList>
            <person name="Reynolds N.K."/>
            <person name="Stajich J.E."/>
            <person name="Barry K."/>
            <person name="Grigoriev I.V."/>
            <person name="Crous P."/>
            <person name="Smith M.E."/>
        </authorList>
    </citation>
    <scope>NUCLEOTIDE SEQUENCE</scope>
    <source>
        <strain evidence="20">BCRC 34297</strain>
    </source>
</reference>
<dbReference type="NCBIfam" id="TIGR01494">
    <property type="entry name" value="ATPase_P-type"/>
    <property type="match status" value="2"/>
</dbReference>
<dbReference type="InterPro" id="IPR059000">
    <property type="entry name" value="ATPase_P-type_domA"/>
</dbReference>
<dbReference type="FunFam" id="1.20.1110.10:FF:000039">
    <property type="entry name" value="Calcium-transporting ATPase"/>
    <property type="match status" value="1"/>
</dbReference>
<dbReference type="GO" id="GO:0006357">
    <property type="term" value="P:regulation of transcription by RNA polymerase II"/>
    <property type="evidence" value="ECO:0007669"/>
    <property type="project" value="InterPro"/>
</dbReference>
<feature type="transmembrane region" description="Helical" evidence="17">
    <location>
        <begin position="849"/>
        <end position="872"/>
    </location>
</feature>
<dbReference type="GO" id="GO:0005524">
    <property type="term" value="F:ATP binding"/>
    <property type="evidence" value="ECO:0007669"/>
    <property type="project" value="UniProtKB-KW"/>
</dbReference>
<keyword evidence="7 17" id="KW-0547">Nucleotide-binding</keyword>
<evidence type="ECO:0000256" key="6">
    <source>
        <dbReference type="ARBA" id="ARBA00022723"/>
    </source>
</evidence>
<feature type="compositionally biased region" description="Low complexity" evidence="18">
    <location>
        <begin position="1294"/>
        <end position="1322"/>
    </location>
</feature>
<dbReference type="InterPro" id="IPR004014">
    <property type="entry name" value="ATPase_P-typ_cation-transptr_N"/>
</dbReference>
<keyword evidence="14 17" id="KW-0472">Membrane</keyword>
<dbReference type="Pfam" id="PF00690">
    <property type="entry name" value="Cation_ATPase_N"/>
    <property type="match status" value="1"/>
</dbReference>
<dbReference type="SUPFAM" id="SSF81653">
    <property type="entry name" value="Calcium ATPase, transduction domain A"/>
    <property type="match status" value="1"/>
</dbReference>
<sequence length="1729" mass="187067">MAPVTGGGSERTPLLPGGGHNNGALRSNNPFGVDPEQLTDMLDPKDPEKLLDLGGPDQICKALLVDPKVGLKQREQVGSGGDYHAEPFEARREVFGRNTLPEAHVVTFLQLLIAAYNDRTLIMLTIASVVSLAVGVYDDLLGSHKNDEVKVGWVEGAAISLAVIVVCFTNAINDYQKEKQFQKLNAKKEDRTVKALRDGNEVEIGVQEINVGDILLIEPGDIIPVDGVYLGGHNMTCDESSATGESDAIKKGFTTDGRDPFILSGAKVLEGVGSMVVVAVGPRSFYGKIMMAMRQGQASETPLQRKLDVLAEQIAKYGMSAAILLLMTLTIKYLVNCALAPEFPPYSIMFSHFVSIIIESITVVVVAVPEGLPMAVTISLAYATTKMLKDGNLVRQLAACETMGGATVVCTDKTGTLTQNLMTVVSGVVADVELKSLAGVQEFYKSLPKDVQSILLESIAINSTAFEGPDDQGHIEFIGSKSECALLGFGKACGLDYRAARADNKPVRVYPFSSEKKTMTTIIPVIGESDQFRVHAKGASEIVLRSCTKYMDKDGKCVDIDQTVRNELLRRISMFANNALRTFALAYKIIDNAELGSCSDDEAPLSDLIWIGVMGIQDPLRPGVHQAVVDCHRAGVIVRMITGDNIETARAIARDAGILTKGGQAITGPQWRKMTPEQQHAILPRLQVMARSSPLDKQIMVERLQERHEVVAMTGDGTNDSPALKLADVGFSMGIAGTEVAKEASDIILMDDDFKSIVKALRWGRAVNDSVRKFLQFQLTVNITAVLLTFISSVFSADGQSALTAVQLLWVNMIMDTLAALALATEGPTDMVLDRPPQQRHSALITFEMWRMILGQAFFQVVINLLLLNHGLEIFHLPVTKHGVAVLRTMVFNSFVFLQVFNQINCRRIQPNEFNVFANIHNDTGFLLVQVFIVAAQWLIITYGGIAFSTVPLNGLQWVGTLFIGMLSLPVGLAIRMLPDLSACFGLESANSPAQQHLPEVSTARMRIEASVKDVQRAVKFFGAIRNAQQTSLARKGDDLRGPVPVPYHPRLDTALGSDHCRPHCACQHQQLMDKGKGRRQQQQQQQQAAAANSQPVRPPGDSSHPTTEDFQMWKQALAKALRPFTYNGTTLNLDMASAYAIHSQLVARGDTQNAAVLTSIIQDIVLTCSRELGQQLTKEMAHLILQDSPHHNAATGHPAPSQAPAAPAPDSRITPTMSNAAHPPPAAMQANMTSPAMAMGAVPGAQAQQPQAPPAAMSRKSVSGKSSPSVANAKPKKKSQSPRTATKARKATPPKATTAALTAALAEQQQQQQQPRPDAAPSVALPNMPRSDSISTETATKVVADIIRSMDDESIKRGPRMQLSDVEKKNVRGNLSTLEQFLDILSKLLPVIYMGTRDQGSIRKIHTIDVLVKEQRRLFDEDQYIVSPAHMNSLYEILLPFLTIAKEWGHTQQQGPPAVTDASLNRVQAPAPNAAASTLPAGQPTPTPLTNMHPGSTTNDPELEGFQRAVKHPLDPDSLRLPPTKKRATPKNSVSANDNGGLMTAAQEMAPPAAGQPHLMQLGQHAMQQHAPASFAPAPMVLPANMSKEQFDRLPFETRAAILQSQQSALIRQNSMGMGPASHVAPSVQQPQQQIMGAAQSANPLLLAAVQGISAHSAQSAEEQRLKVLEQDKWNNPLEYLMCVLGKFTKSAERAGVEPSPILQQAFWPIARKSMSSGWGIVAADAVL</sequence>
<dbReference type="SUPFAM" id="SSF81660">
    <property type="entry name" value="Metal cation-transporting ATPase, ATP-binding domain N"/>
    <property type="match status" value="1"/>
</dbReference>
<dbReference type="Gene3D" id="3.40.50.1000">
    <property type="entry name" value="HAD superfamily/HAD-like"/>
    <property type="match status" value="1"/>
</dbReference>
<keyword evidence="10" id="KW-0460">Magnesium</keyword>
<feature type="compositionally biased region" description="Low complexity" evidence="18">
    <location>
        <begin position="1081"/>
        <end position="1092"/>
    </location>
</feature>
<keyword evidence="11" id="KW-1278">Translocase</keyword>
<keyword evidence="2 17" id="KW-0813">Transport</keyword>
<dbReference type="PROSITE" id="PS00154">
    <property type="entry name" value="ATPASE_E1_E2"/>
    <property type="match status" value="1"/>
</dbReference>
<feature type="compositionally biased region" description="Low complexity" evidence="18">
    <location>
        <begin position="1243"/>
        <end position="1271"/>
    </location>
</feature>
<dbReference type="NCBIfam" id="TIGR01517">
    <property type="entry name" value="ATPase-IIB_Ca"/>
    <property type="match status" value="1"/>
</dbReference>
<dbReference type="PRINTS" id="PR00119">
    <property type="entry name" value="CATATPASE"/>
</dbReference>
<evidence type="ECO:0000259" key="19">
    <source>
        <dbReference type="SMART" id="SM00831"/>
    </source>
</evidence>
<feature type="domain" description="Cation-transporting P-type ATPase N-terminal" evidence="19">
    <location>
        <begin position="47"/>
        <end position="136"/>
    </location>
</feature>
<name>A0A9W8H3E6_9FUNG</name>
<comment type="subcellular location">
    <subcellularLocation>
        <location evidence="17">Membrane</location>
        <topology evidence="17">Multi-pass membrane protein</topology>
    </subcellularLocation>
    <subcellularLocation>
        <location evidence="1">Vacuole membrane</location>
        <topology evidence="1">Multi-pass membrane protein</topology>
    </subcellularLocation>
</comment>
<dbReference type="GO" id="GO:0016592">
    <property type="term" value="C:mediator complex"/>
    <property type="evidence" value="ECO:0007669"/>
    <property type="project" value="InterPro"/>
</dbReference>
<keyword evidence="5 17" id="KW-0812">Transmembrane</keyword>
<dbReference type="EMBL" id="JANBUH010000022">
    <property type="protein sequence ID" value="KAJ2756571.1"/>
    <property type="molecule type" value="Genomic_DNA"/>
</dbReference>
<dbReference type="Pfam" id="PF05397">
    <property type="entry name" value="Med15_fungi"/>
    <property type="match status" value="1"/>
</dbReference>
<dbReference type="Pfam" id="PF00689">
    <property type="entry name" value="Cation_ATPase_C"/>
    <property type="match status" value="1"/>
</dbReference>
<dbReference type="Gene3D" id="3.40.1110.10">
    <property type="entry name" value="Calcium-transporting ATPase, cytoplasmic domain N"/>
    <property type="match status" value="1"/>
</dbReference>
<feature type="compositionally biased region" description="Basic residues" evidence="18">
    <location>
        <begin position="1275"/>
        <end position="1293"/>
    </location>
</feature>
<evidence type="ECO:0000256" key="10">
    <source>
        <dbReference type="ARBA" id="ARBA00022842"/>
    </source>
</evidence>
<comment type="function">
    <text evidence="17">Catalyzes the hydrolysis of ATP coupled with the transport of calcium.</text>
</comment>
<dbReference type="InterPro" id="IPR036412">
    <property type="entry name" value="HAD-like_sf"/>
</dbReference>
<evidence type="ECO:0000256" key="14">
    <source>
        <dbReference type="ARBA" id="ARBA00023136"/>
    </source>
</evidence>
<dbReference type="InterPro" id="IPR008250">
    <property type="entry name" value="ATPase_P-typ_transduc_dom_A_sf"/>
</dbReference>
<evidence type="ECO:0000256" key="17">
    <source>
        <dbReference type="RuleBase" id="RU361146"/>
    </source>
</evidence>
<keyword evidence="12 17" id="KW-1133">Transmembrane helix</keyword>
<organism evidence="20 21">
    <name type="scientific">Coemansia pectinata</name>
    <dbReference type="NCBI Taxonomy" id="1052879"/>
    <lineage>
        <taxon>Eukaryota</taxon>
        <taxon>Fungi</taxon>
        <taxon>Fungi incertae sedis</taxon>
        <taxon>Zoopagomycota</taxon>
        <taxon>Kickxellomycotina</taxon>
        <taxon>Kickxellomycetes</taxon>
        <taxon>Kickxellales</taxon>
        <taxon>Kickxellaceae</taxon>
        <taxon>Coemansia</taxon>
    </lineage>
</organism>
<dbReference type="GO" id="GO:0005388">
    <property type="term" value="F:P-type calcium transporter activity"/>
    <property type="evidence" value="ECO:0007669"/>
    <property type="project" value="UniProtKB-EC"/>
</dbReference>
<evidence type="ECO:0000256" key="15">
    <source>
        <dbReference type="ARBA" id="ARBA00038148"/>
    </source>
</evidence>
<dbReference type="PRINTS" id="PR00120">
    <property type="entry name" value="HATPASE"/>
</dbReference>
<dbReference type="FunFam" id="2.70.150.10:FF:000028">
    <property type="entry name" value="Calcium-transporting ATPase"/>
    <property type="match status" value="1"/>
</dbReference>
<evidence type="ECO:0000256" key="7">
    <source>
        <dbReference type="ARBA" id="ARBA00022741"/>
    </source>
</evidence>
<evidence type="ECO:0000256" key="8">
    <source>
        <dbReference type="ARBA" id="ARBA00022837"/>
    </source>
</evidence>
<dbReference type="InterPro" id="IPR006408">
    <property type="entry name" value="P-type_ATPase_IIB"/>
</dbReference>
<dbReference type="CDD" id="cd02081">
    <property type="entry name" value="P-type_ATPase_Ca_PMCA-like"/>
    <property type="match status" value="1"/>
</dbReference>
<feature type="region of interest" description="Disordered" evidence="18">
    <location>
        <begin position="1473"/>
        <end position="1539"/>
    </location>
</feature>
<dbReference type="InterPro" id="IPR023214">
    <property type="entry name" value="HAD_sf"/>
</dbReference>
<feature type="transmembrane region" description="Helical" evidence="17">
    <location>
        <begin position="120"/>
        <end position="137"/>
    </location>
</feature>
<dbReference type="Pfam" id="PF13246">
    <property type="entry name" value="Cation_ATPase"/>
    <property type="match status" value="1"/>
</dbReference>
<protein>
    <recommendedName>
        <fullName evidence="17">Calcium-transporting ATPase</fullName>
        <ecNumber evidence="17">7.2.2.10</ecNumber>
    </recommendedName>
</protein>
<keyword evidence="21" id="KW-1185">Reference proteome</keyword>
<dbReference type="InterPro" id="IPR023298">
    <property type="entry name" value="ATPase_P-typ_TM_dom_sf"/>
</dbReference>
<dbReference type="GO" id="GO:0016887">
    <property type="term" value="F:ATP hydrolysis activity"/>
    <property type="evidence" value="ECO:0007669"/>
    <property type="project" value="InterPro"/>
</dbReference>
<dbReference type="Gene3D" id="2.70.150.10">
    <property type="entry name" value="Calcium-transporting ATPase, cytoplasmic transduction domain A"/>
    <property type="match status" value="1"/>
</dbReference>
<dbReference type="GO" id="GO:0046872">
    <property type="term" value="F:metal ion binding"/>
    <property type="evidence" value="ECO:0007669"/>
    <property type="project" value="UniProtKB-KW"/>
</dbReference>
<evidence type="ECO:0000256" key="18">
    <source>
        <dbReference type="SAM" id="MobiDB-lite"/>
    </source>
</evidence>
<dbReference type="GO" id="GO:0005886">
    <property type="term" value="C:plasma membrane"/>
    <property type="evidence" value="ECO:0007669"/>
    <property type="project" value="TreeGrafter"/>
</dbReference>
<evidence type="ECO:0000256" key="1">
    <source>
        <dbReference type="ARBA" id="ARBA00004128"/>
    </source>
</evidence>
<dbReference type="GO" id="GO:0005774">
    <property type="term" value="C:vacuolar membrane"/>
    <property type="evidence" value="ECO:0007669"/>
    <property type="project" value="UniProtKB-SubCell"/>
</dbReference>
<feature type="transmembrane region" description="Helical" evidence="17">
    <location>
        <begin position="347"/>
        <end position="368"/>
    </location>
</feature>
<dbReference type="InterPro" id="IPR001757">
    <property type="entry name" value="P_typ_ATPase"/>
</dbReference>
<dbReference type="GO" id="GO:0006874">
    <property type="term" value="P:intracellular calcium ion homeostasis"/>
    <property type="evidence" value="ECO:0007669"/>
    <property type="project" value="TreeGrafter"/>
</dbReference>
<evidence type="ECO:0000256" key="13">
    <source>
        <dbReference type="ARBA" id="ARBA00023065"/>
    </source>
</evidence>
<evidence type="ECO:0000256" key="11">
    <source>
        <dbReference type="ARBA" id="ARBA00022967"/>
    </source>
</evidence>
<evidence type="ECO:0000256" key="9">
    <source>
        <dbReference type="ARBA" id="ARBA00022840"/>
    </source>
</evidence>
<dbReference type="Gene3D" id="1.20.1110.10">
    <property type="entry name" value="Calcium-transporting ATPase, transmembrane domain"/>
    <property type="match status" value="1"/>
</dbReference>
<feature type="transmembrane region" description="Helical" evidence="17">
    <location>
        <begin position="925"/>
        <end position="949"/>
    </location>
</feature>
<evidence type="ECO:0000313" key="21">
    <source>
        <dbReference type="Proteomes" id="UP001140011"/>
    </source>
</evidence>
<keyword evidence="4 17" id="KW-0109">Calcium transport</keyword>
<feature type="transmembrane region" description="Helical" evidence="17">
    <location>
        <begin position="157"/>
        <end position="175"/>
    </location>
</feature>
<dbReference type="InterPro" id="IPR006068">
    <property type="entry name" value="ATPase_P-typ_cation-transptr_C"/>
</dbReference>
<feature type="region of interest" description="Disordered" evidence="18">
    <location>
        <begin position="1072"/>
        <end position="1109"/>
    </location>
</feature>
<evidence type="ECO:0000256" key="2">
    <source>
        <dbReference type="ARBA" id="ARBA00022448"/>
    </source>
</evidence>
<dbReference type="Pfam" id="PF08282">
    <property type="entry name" value="Hydrolase_3"/>
    <property type="match status" value="1"/>
</dbReference>
<evidence type="ECO:0000256" key="5">
    <source>
        <dbReference type="ARBA" id="ARBA00022692"/>
    </source>
</evidence>
<feature type="region of interest" description="Disordered" evidence="18">
    <location>
        <begin position="1"/>
        <end position="45"/>
    </location>
</feature>
<evidence type="ECO:0000256" key="3">
    <source>
        <dbReference type="ARBA" id="ARBA00022554"/>
    </source>
</evidence>
<proteinExistence type="inferred from homology"/>
<evidence type="ECO:0000256" key="12">
    <source>
        <dbReference type="ARBA" id="ARBA00022989"/>
    </source>
</evidence>
<dbReference type="InterPro" id="IPR008626">
    <property type="entry name" value="Mediator_Med15_fun"/>
</dbReference>
<feature type="compositionally biased region" description="Polar residues" evidence="18">
    <location>
        <begin position="1489"/>
        <end position="1501"/>
    </location>
</feature>
<feature type="transmembrane region" description="Helical" evidence="17">
    <location>
        <begin position="884"/>
        <end position="904"/>
    </location>
</feature>
<dbReference type="PANTHER" id="PTHR24093">
    <property type="entry name" value="CATION TRANSPORTING ATPASE"/>
    <property type="match status" value="1"/>
</dbReference>
<dbReference type="SMART" id="SM00831">
    <property type="entry name" value="Cation_ATPase_N"/>
    <property type="match status" value="1"/>
</dbReference>
<accession>A0A9W8H3E6</accession>
<dbReference type="OrthoDB" id="3352408at2759"/>
<dbReference type="SFLD" id="SFLDG00002">
    <property type="entry name" value="C1.7:_P-type_atpase_like"/>
    <property type="match status" value="1"/>
</dbReference>
<evidence type="ECO:0000256" key="4">
    <source>
        <dbReference type="ARBA" id="ARBA00022568"/>
    </source>
</evidence>
<dbReference type="SUPFAM" id="SSF56784">
    <property type="entry name" value="HAD-like"/>
    <property type="match status" value="1"/>
</dbReference>
<evidence type="ECO:0000256" key="16">
    <source>
        <dbReference type="ARBA" id="ARBA00048694"/>
    </source>
</evidence>
<keyword evidence="8 17" id="KW-0106">Calcium</keyword>
<keyword evidence="6" id="KW-0479">Metal-binding</keyword>
<comment type="caution">
    <text evidence="20">The sequence shown here is derived from an EMBL/GenBank/DDBJ whole genome shotgun (WGS) entry which is preliminary data.</text>
</comment>
<dbReference type="PANTHER" id="PTHR24093:SF369">
    <property type="entry name" value="CALCIUM-TRANSPORTING ATPASE"/>
    <property type="match status" value="1"/>
</dbReference>
<dbReference type="InterPro" id="IPR023299">
    <property type="entry name" value="ATPase_P-typ_cyto_dom_N"/>
</dbReference>
<dbReference type="SFLD" id="SFLDS00003">
    <property type="entry name" value="Haloacid_Dehalogenase"/>
    <property type="match status" value="1"/>
</dbReference>
<dbReference type="InterPro" id="IPR044492">
    <property type="entry name" value="P_typ_ATPase_HD_dom"/>
</dbReference>
<feature type="transmembrane region" description="Helical" evidence="17">
    <location>
        <begin position="955"/>
        <end position="975"/>
    </location>
</feature>